<comment type="cofactor">
    <cofactor evidence="1">
        <name>Mn(2+)</name>
        <dbReference type="ChEBI" id="CHEBI:29035"/>
    </cofactor>
</comment>
<evidence type="ECO:0000256" key="2">
    <source>
        <dbReference type="ARBA" id="ARBA00001946"/>
    </source>
</evidence>
<keyword evidence="11" id="KW-0479">Metal-binding</keyword>
<organism evidence="25">
    <name type="scientific">Fly associated circular virus 6</name>
    <dbReference type="NCBI Taxonomy" id="2293286"/>
    <lineage>
        <taxon>Viruses</taxon>
        <taxon>Monodnaviria</taxon>
        <taxon>Shotokuvirae</taxon>
        <taxon>Cressdnaviricota</taxon>
        <taxon>Arfiviricetes</taxon>
        <taxon>Cirlivirales</taxon>
        <taxon>Vilyaviridae</taxon>
        <taxon>Illuinvirus</taxon>
        <taxon>Illuinvirus amon</taxon>
    </lineage>
</organism>
<evidence type="ECO:0000256" key="13">
    <source>
        <dbReference type="ARBA" id="ARBA00022759"/>
    </source>
</evidence>
<dbReference type="Pfam" id="PF00910">
    <property type="entry name" value="RNA_helicase"/>
    <property type="match status" value="1"/>
</dbReference>
<evidence type="ECO:0000313" key="25">
    <source>
        <dbReference type="EMBL" id="AXL65921.1"/>
    </source>
</evidence>
<keyword evidence="15" id="KW-0347">Helicase</keyword>
<keyword evidence="17" id="KW-0190">Covalent protein-DNA linkage</keyword>
<evidence type="ECO:0000256" key="21">
    <source>
        <dbReference type="ARBA" id="ARBA00032243"/>
    </source>
</evidence>
<evidence type="ECO:0000256" key="10">
    <source>
        <dbReference type="ARBA" id="ARBA00022722"/>
    </source>
</evidence>
<keyword evidence="13" id="KW-0255">Endonuclease</keyword>
<dbReference type="EMBL" id="MH545530">
    <property type="protein sequence ID" value="AXL65921.1"/>
    <property type="molecule type" value="Genomic_DNA"/>
</dbReference>
<evidence type="ECO:0000256" key="22">
    <source>
        <dbReference type="ARBA" id="ARBA00049360"/>
    </source>
</evidence>
<evidence type="ECO:0000256" key="1">
    <source>
        <dbReference type="ARBA" id="ARBA00001936"/>
    </source>
</evidence>
<keyword evidence="14" id="KW-0378">Hydrolase</keyword>
<keyword evidence="8" id="KW-0548">Nucleotidyltransferase</keyword>
<evidence type="ECO:0000256" key="11">
    <source>
        <dbReference type="ARBA" id="ARBA00022723"/>
    </source>
</evidence>
<keyword evidence="7" id="KW-0808">Transferase</keyword>
<evidence type="ECO:0000256" key="18">
    <source>
        <dbReference type="ARBA" id="ARBA00023125"/>
    </source>
</evidence>
<evidence type="ECO:0000256" key="20">
    <source>
        <dbReference type="ARBA" id="ARBA00030754"/>
    </source>
</evidence>
<protein>
    <recommendedName>
        <fullName evidence="5">Replication-associated protein</fullName>
    </recommendedName>
    <alternativeName>
        <fullName evidence="20">ATP-dependent helicase Rep</fullName>
    </alternativeName>
    <alternativeName>
        <fullName evidence="21">RepP</fullName>
    </alternativeName>
</protein>
<accession>A0A346BPC4</accession>
<evidence type="ECO:0000256" key="8">
    <source>
        <dbReference type="ARBA" id="ARBA00022695"/>
    </source>
</evidence>
<feature type="compositionally biased region" description="Polar residues" evidence="23">
    <location>
        <begin position="307"/>
        <end position="322"/>
    </location>
</feature>
<sequence>MAGGARNWCGTLQLEDDDWDAETWLESLVRDEKAKYVVGQIERGHETEHAHLQFYVQCLSQKNLVWMKRNINDKAHWETAKGTAKHNRAYCTKEDSRVRGPWEFGEIVQQGQREGLESAIKMVKEGAPLKDIALEQSVVWVHHHRGLMDLRKQLGLEADRRYFGVDGPEVWCLWGPSGTGKSRWVNAKWPDAFWKIPNEKWWDGYTGQETVILDDFKDGDMRLGDLQRLLDWYPLWVEVKGGTIPMLAKRYVFTCNTHPSSWYRKADPHRTIMRRFDEFAAQKGRLIMCETDDWEINLETRLGDLGNPQTPEVGGNTSTPTSGAPLRVPENSEDIMIPSPMDFYV</sequence>
<evidence type="ECO:0000256" key="14">
    <source>
        <dbReference type="ARBA" id="ARBA00022801"/>
    </source>
</evidence>
<evidence type="ECO:0000256" key="4">
    <source>
        <dbReference type="ARBA" id="ARBA00008545"/>
    </source>
</evidence>
<keyword evidence="16" id="KW-0067">ATP-binding</keyword>
<dbReference type="GO" id="GO:0042025">
    <property type="term" value="C:host cell nucleus"/>
    <property type="evidence" value="ECO:0007669"/>
    <property type="project" value="UniProtKB-SubCell"/>
</dbReference>
<keyword evidence="12" id="KW-0547">Nucleotide-binding</keyword>
<evidence type="ECO:0000313" key="26">
    <source>
        <dbReference type="Proteomes" id="UP000271455"/>
    </source>
</evidence>
<evidence type="ECO:0000256" key="23">
    <source>
        <dbReference type="SAM" id="MobiDB-lite"/>
    </source>
</evidence>
<dbReference type="InterPro" id="IPR049912">
    <property type="entry name" value="CRESS_DNA_REP"/>
</dbReference>
<keyword evidence="9" id="KW-0235">DNA replication</keyword>
<dbReference type="GO" id="GO:0004519">
    <property type="term" value="F:endonuclease activity"/>
    <property type="evidence" value="ECO:0007669"/>
    <property type="project" value="UniProtKB-KW"/>
</dbReference>
<evidence type="ECO:0000259" key="24">
    <source>
        <dbReference type="PROSITE" id="PS52020"/>
    </source>
</evidence>
<keyword evidence="10" id="KW-0540">Nuclease</keyword>
<evidence type="ECO:0000256" key="6">
    <source>
        <dbReference type="ARBA" id="ARBA00022562"/>
    </source>
</evidence>
<evidence type="ECO:0000256" key="12">
    <source>
        <dbReference type="ARBA" id="ARBA00022741"/>
    </source>
</evidence>
<dbReference type="InterPro" id="IPR000605">
    <property type="entry name" value="Helicase_SF3_ssDNA/RNA_vir"/>
</dbReference>
<dbReference type="SUPFAM" id="SSF52540">
    <property type="entry name" value="P-loop containing nucleoside triphosphate hydrolases"/>
    <property type="match status" value="1"/>
</dbReference>
<dbReference type="GO" id="GO:0006260">
    <property type="term" value="P:DNA replication"/>
    <property type="evidence" value="ECO:0007669"/>
    <property type="project" value="UniProtKB-KW"/>
</dbReference>
<dbReference type="GO" id="GO:0016779">
    <property type="term" value="F:nucleotidyltransferase activity"/>
    <property type="evidence" value="ECO:0007669"/>
    <property type="project" value="UniProtKB-KW"/>
</dbReference>
<evidence type="ECO:0000256" key="7">
    <source>
        <dbReference type="ARBA" id="ARBA00022679"/>
    </source>
</evidence>
<comment type="subcellular location">
    <subcellularLocation>
        <location evidence="3">Host nucleus</location>
    </subcellularLocation>
</comment>
<keyword evidence="18" id="KW-0238">DNA-binding</keyword>
<dbReference type="GeneID" id="41702545"/>
<dbReference type="GO" id="GO:0003723">
    <property type="term" value="F:RNA binding"/>
    <property type="evidence" value="ECO:0007669"/>
    <property type="project" value="InterPro"/>
</dbReference>
<dbReference type="PROSITE" id="PS52020">
    <property type="entry name" value="CRESS_DNA_REP"/>
    <property type="match status" value="1"/>
</dbReference>
<dbReference type="GO" id="GO:0016787">
    <property type="term" value="F:hydrolase activity"/>
    <property type="evidence" value="ECO:0007669"/>
    <property type="project" value="UniProtKB-KW"/>
</dbReference>
<reference evidence="25" key="1">
    <citation type="journal article" date="2018" name="PeerJ">
        <title>Virus discovery in all three major lineages of terrestrial arthropods highlights the diversity of single-stranded DNA viruses associated with invertebrates.</title>
        <authorList>
            <person name="Rosario K."/>
            <person name="Mettel K.A."/>
            <person name="Benner B.E."/>
            <person name="Johnson R."/>
            <person name="Scott C."/>
            <person name="Yusseff-Vanegas S.Z."/>
            <person name="Baker C.C."/>
            <person name="Cassill D.L."/>
            <person name="Storer C."/>
            <person name="Varsani A."/>
            <person name="Breitbart M."/>
        </authorList>
    </citation>
    <scope>NUCLEOTIDE SEQUENCE [LARGE SCALE GENOMIC DNA]</scope>
    <source>
        <strain evidence="25">GP_I1020-I75_F12</strain>
    </source>
</reference>
<dbReference type="GO" id="GO:0005524">
    <property type="term" value="F:ATP binding"/>
    <property type="evidence" value="ECO:0007669"/>
    <property type="project" value="UniProtKB-KW"/>
</dbReference>
<dbReference type="GO" id="GO:0003677">
    <property type="term" value="F:DNA binding"/>
    <property type="evidence" value="ECO:0007669"/>
    <property type="project" value="UniProtKB-KW"/>
</dbReference>
<evidence type="ECO:0000256" key="9">
    <source>
        <dbReference type="ARBA" id="ARBA00022705"/>
    </source>
</evidence>
<evidence type="ECO:0000256" key="19">
    <source>
        <dbReference type="ARBA" id="ARBA00023268"/>
    </source>
</evidence>
<comment type="catalytic activity">
    <reaction evidence="22">
        <text>ATP + H2O = ADP + phosphate + H(+)</text>
        <dbReference type="Rhea" id="RHEA:13065"/>
        <dbReference type="ChEBI" id="CHEBI:15377"/>
        <dbReference type="ChEBI" id="CHEBI:15378"/>
        <dbReference type="ChEBI" id="CHEBI:30616"/>
        <dbReference type="ChEBI" id="CHEBI:43474"/>
        <dbReference type="ChEBI" id="CHEBI:456216"/>
    </reaction>
</comment>
<comment type="cofactor">
    <cofactor evidence="2">
        <name>Mg(2+)</name>
        <dbReference type="ChEBI" id="CHEBI:18420"/>
    </cofactor>
</comment>
<dbReference type="GO" id="GO:0003724">
    <property type="term" value="F:RNA helicase activity"/>
    <property type="evidence" value="ECO:0007669"/>
    <property type="project" value="InterPro"/>
</dbReference>
<feature type="region of interest" description="Disordered" evidence="23">
    <location>
        <begin position="304"/>
        <end position="332"/>
    </location>
</feature>
<dbReference type="KEGG" id="vg:41702545"/>
<keyword evidence="26" id="KW-1185">Reference proteome</keyword>
<evidence type="ECO:0000256" key="15">
    <source>
        <dbReference type="ARBA" id="ARBA00022806"/>
    </source>
</evidence>
<dbReference type="Pfam" id="PF02407">
    <property type="entry name" value="Viral_Rep"/>
    <property type="match status" value="1"/>
</dbReference>
<keyword evidence="6" id="KW-1048">Host nucleus</keyword>
<evidence type="ECO:0000256" key="5">
    <source>
        <dbReference type="ARBA" id="ARBA00014531"/>
    </source>
</evidence>
<dbReference type="RefSeq" id="YP_009551390.1">
    <property type="nucleotide sequence ID" value="NC_040335.1"/>
</dbReference>
<comment type="similarity">
    <text evidence="4">Belongs to the nanoviruses/circoviruses replication-associated protein family.</text>
</comment>
<keyword evidence="19" id="KW-0511">Multifunctional enzyme</keyword>
<proteinExistence type="inferred from homology"/>
<dbReference type="InterPro" id="IPR027417">
    <property type="entry name" value="P-loop_NTPase"/>
</dbReference>
<evidence type="ECO:0000256" key="17">
    <source>
        <dbReference type="ARBA" id="ARBA00023124"/>
    </source>
</evidence>
<evidence type="ECO:0000256" key="3">
    <source>
        <dbReference type="ARBA" id="ARBA00004147"/>
    </source>
</evidence>
<dbReference type="Proteomes" id="UP000271455">
    <property type="component" value="Segment"/>
</dbReference>
<dbReference type="Gene3D" id="3.40.1310.20">
    <property type="match status" value="1"/>
</dbReference>
<evidence type="ECO:0000256" key="16">
    <source>
        <dbReference type="ARBA" id="ARBA00022840"/>
    </source>
</evidence>
<name>A0A346BPC4_9VIRU</name>
<feature type="domain" description="CRESS-DNA virus Rep endonuclease" evidence="24">
    <location>
        <begin position="2"/>
        <end position="107"/>
    </location>
</feature>
<dbReference type="GO" id="GO:0046872">
    <property type="term" value="F:metal ion binding"/>
    <property type="evidence" value="ECO:0007669"/>
    <property type="project" value="UniProtKB-KW"/>
</dbReference>